<feature type="transmembrane region" description="Helical" evidence="5">
    <location>
        <begin position="76"/>
        <end position="93"/>
    </location>
</feature>
<proteinExistence type="predicted"/>
<evidence type="ECO:0000313" key="9">
    <source>
        <dbReference type="Proteomes" id="UP000054773"/>
    </source>
</evidence>
<evidence type="ECO:0000256" key="4">
    <source>
        <dbReference type="ARBA" id="ARBA00023136"/>
    </source>
</evidence>
<feature type="transmembrane region" description="Helical" evidence="5">
    <location>
        <begin position="364"/>
        <end position="383"/>
    </location>
</feature>
<accession>A0A0W0TG35</accession>
<evidence type="ECO:0000256" key="5">
    <source>
        <dbReference type="SAM" id="Phobius"/>
    </source>
</evidence>
<dbReference type="InterPro" id="IPR011547">
    <property type="entry name" value="SLC26A/SulP_dom"/>
</dbReference>
<dbReference type="InterPro" id="IPR014710">
    <property type="entry name" value="RmlC-like_jellyroll"/>
</dbReference>
<gene>
    <name evidence="8" type="ORF">Lery_2731</name>
</gene>
<sequence>MNTSKTSAITTVFAGLLLGTLVAVDCLSYASLIFSGSLSSDLLYGISAGLLGSGILLILMAWFSSSRYTIAASQDIFAIITALVAASLAQELLKLDSGIDPLPTVMMAIVIMSLLLGLTMYGLGVFRLGKLVRYIPYPVIGGFLAGTGWLLLVSTLQSIVGGHSTLSMFKALTQESTLALWILPAALGGSILILERLLASSRVFPAMVILSFLGFYLYLLFQGFSLGDAKKAGLMLGPFPEGQLPLWPSGKTLNQQVQWHLLFNHMADYFALAVLGMISMLLNISSFEISSRENMDINRELKCNGLANGLIGLGGGLGGYHILSFSKTNLHFRLGQRAVGILAGIFCLLLLIAGAEWLTLLPKFIFSALLLYVAFDFLLEWLVTIKKKISWLDYLIVLMIMATIVFLGLLTGIVIGLLLSLAIFFFRYSRIPVVSSMLSADVLHSHVERNEADKLLLEQHGNKILIVNVRGYLFFGNAYDILNRIRKQLDKGLPCDYLIINFNQVTGIEVSGALSFINLLNYAQKQHVRVLFTHLPRVIEQEIQRFAATEHKKLPYKKFADLDHALEWCENALMRKYQAGKQDDYKSLFNLSFPEIKQIDDLLSYGERLVFSRGSIVCEEGEETRELFWIAQGELEIILGYGTAREKRLRRLLAGTIVGEMAFYLNQPRTASVVAAHECLAYRFTAESLGKMTEEQPELAAAFHKGIVKIIAKRLFYANRLLANDSL</sequence>
<feature type="transmembrane region" description="Helical" evidence="5">
    <location>
        <begin position="135"/>
        <end position="156"/>
    </location>
</feature>
<dbReference type="SUPFAM" id="SSF52091">
    <property type="entry name" value="SpoIIaa-like"/>
    <property type="match status" value="1"/>
</dbReference>
<dbReference type="PROSITE" id="PS50801">
    <property type="entry name" value="STAS"/>
    <property type="match status" value="1"/>
</dbReference>
<keyword evidence="3 5" id="KW-1133">Transmembrane helix</keyword>
<evidence type="ECO:0000256" key="1">
    <source>
        <dbReference type="ARBA" id="ARBA00004141"/>
    </source>
</evidence>
<dbReference type="SUPFAM" id="SSF51206">
    <property type="entry name" value="cAMP-binding domain-like"/>
    <property type="match status" value="1"/>
</dbReference>
<feature type="domain" description="STAS" evidence="7">
    <location>
        <begin position="464"/>
        <end position="569"/>
    </location>
</feature>
<evidence type="ECO:0000259" key="7">
    <source>
        <dbReference type="PROSITE" id="PS50801"/>
    </source>
</evidence>
<dbReference type="SMART" id="SM00100">
    <property type="entry name" value="cNMP"/>
    <property type="match status" value="1"/>
</dbReference>
<dbReference type="InterPro" id="IPR018490">
    <property type="entry name" value="cNMP-bd_dom_sf"/>
</dbReference>
<dbReference type="CDD" id="cd07042">
    <property type="entry name" value="STAS_SulP_like_sulfate_transporter"/>
    <property type="match status" value="1"/>
</dbReference>
<comment type="subcellular location">
    <subcellularLocation>
        <location evidence="1">Membrane</location>
        <topology evidence="1">Multi-pass membrane protein</topology>
    </subcellularLocation>
</comment>
<dbReference type="OrthoDB" id="9771198at2"/>
<feature type="domain" description="Cyclic nucleotide-binding" evidence="6">
    <location>
        <begin position="587"/>
        <end position="692"/>
    </location>
</feature>
<dbReference type="Pfam" id="PF00916">
    <property type="entry name" value="Sulfate_transp"/>
    <property type="match status" value="1"/>
</dbReference>
<feature type="transmembrane region" description="Helical" evidence="5">
    <location>
        <begin position="338"/>
        <end position="358"/>
    </location>
</feature>
<dbReference type="GO" id="GO:0016020">
    <property type="term" value="C:membrane"/>
    <property type="evidence" value="ECO:0007669"/>
    <property type="project" value="UniProtKB-SubCell"/>
</dbReference>
<dbReference type="PANTHER" id="PTHR43310:SF2">
    <property type="entry name" value="SLC26A_SULP TRANSPORTER DOMAIN-CONTAINING PROTEIN"/>
    <property type="match status" value="1"/>
</dbReference>
<keyword evidence="2 5" id="KW-0812">Transmembrane</keyword>
<keyword evidence="9" id="KW-1185">Reference proteome</keyword>
<dbReference type="Proteomes" id="UP000054773">
    <property type="component" value="Unassembled WGS sequence"/>
</dbReference>
<evidence type="ECO:0000256" key="3">
    <source>
        <dbReference type="ARBA" id="ARBA00022989"/>
    </source>
</evidence>
<dbReference type="PANTHER" id="PTHR43310">
    <property type="entry name" value="SULFATE TRANSPORTER YBAR-RELATED"/>
    <property type="match status" value="1"/>
</dbReference>
<feature type="transmembrane region" description="Helical" evidence="5">
    <location>
        <begin position="269"/>
        <end position="289"/>
    </location>
</feature>
<dbReference type="InterPro" id="IPR036513">
    <property type="entry name" value="STAS_dom_sf"/>
</dbReference>
<feature type="transmembrane region" description="Helical" evidence="5">
    <location>
        <begin position="105"/>
        <end position="123"/>
    </location>
</feature>
<dbReference type="CDD" id="cd00038">
    <property type="entry name" value="CAP_ED"/>
    <property type="match status" value="1"/>
</dbReference>
<reference evidence="8 9" key="1">
    <citation type="submission" date="2015-11" db="EMBL/GenBank/DDBJ databases">
        <title>Genomic analysis of 38 Legionella species identifies large and diverse effector repertoires.</title>
        <authorList>
            <person name="Burstein D."/>
            <person name="Amaro F."/>
            <person name="Zusman T."/>
            <person name="Lifshitz Z."/>
            <person name="Cohen O."/>
            <person name="Gilbert J.A."/>
            <person name="Pupko T."/>
            <person name="Shuman H.A."/>
            <person name="Segal G."/>
        </authorList>
    </citation>
    <scope>NUCLEOTIDE SEQUENCE [LARGE SCALE GENOMIC DNA]</scope>
    <source>
        <strain evidence="8 9">SE-32A-C8</strain>
    </source>
</reference>
<dbReference type="RefSeq" id="WP_058527807.1">
    <property type="nucleotide sequence ID" value="NZ_CAAAHY010000005.1"/>
</dbReference>
<dbReference type="STRING" id="448.Lery_2731"/>
<evidence type="ECO:0000259" key="6">
    <source>
        <dbReference type="PROSITE" id="PS50042"/>
    </source>
</evidence>
<dbReference type="EMBL" id="LNYA01000034">
    <property type="protein sequence ID" value="KTC94564.1"/>
    <property type="molecule type" value="Genomic_DNA"/>
</dbReference>
<feature type="transmembrane region" description="Helical" evidence="5">
    <location>
        <begin position="395"/>
        <end position="426"/>
    </location>
</feature>
<dbReference type="Gene3D" id="3.30.750.24">
    <property type="entry name" value="STAS domain"/>
    <property type="match status" value="1"/>
</dbReference>
<dbReference type="Pfam" id="PF00027">
    <property type="entry name" value="cNMP_binding"/>
    <property type="match status" value="1"/>
</dbReference>
<evidence type="ECO:0000256" key="2">
    <source>
        <dbReference type="ARBA" id="ARBA00022692"/>
    </source>
</evidence>
<feature type="transmembrane region" description="Helical" evidence="5">
    <location>
        <begin position="203"/>
        <end position="221"/>
    </location>
</feature>
<feature type="transmembrane region" description="Helical" evidence="5">
    <location>
        <begin position="42"/>
        <end position="64"/>
    </location>
</feature>
<dbReference type="Pfam" id="PF01740">
    <property type="entry name" value="STAS"/>
    <property type="match status" value="1"/>
</dbReference>
<dbReference type="PATRIC" id="fig|448.7.peg.2867"/>
<keyword evidence="4 5" id="KW-0472">Membrane</keyword>
<dbReference type="AlphaFoldDB" id="A0A0W0TG35"/>
<dbReference type="PROSITE" id="PS50042">
    <property type="entry name" value="CNMP_BINDING_3"/>
    <property type="match status" value="1"/>
</dbReference>
<comment type="caution">
    <text evidence="8">The sequence shown here is derived from an EMBL/GenBank/DDBJ whole genome shotgun (WGS) entry which is preliminary data.</text>
</comment>
<name>A0A0W0TG35_LEGER</name>
<feature type="transmembrane region" description="Helical" evidence="5">
    <location>
        <begin position="176"/>
        <end position="194"/>
    </location>
</feature>
<dbReference type="Gene3D" id="2.60.120.10">
    <property type="entry name" value="Jelly Rolls"/>
    <property type="match status" value="1"/>
</dbReference>
<protein>
    <submittedName>
        <fullName evidence="8">Sulfate transporter</fullName>
    </submittedName>
</protein>
<organism evidence="8 9">
    <name type="scientific">Legionella erythra</name>
    <dbReference type="NCBI Taxonomy" id="448"/>
    <lineage>
        <taxon>Bacteria</taxon>
        <taxon>Pseudomonadati</taxon>
        <taxon>Pseudomonadota</taxon>
        <taxon>Gammaproteobacteria</taxon>
        <taxon>Legionellales</taxon>
        <taxon>Legionellaceae</taxon>
        <taxon>Legionella</taxon>
    </lineage>
</organism>
<dbReference type="InterPro" id="IPR002645">
    <property type="entry name" value="STAS_dom"/>
</dbReference>
<dbReference type="InterPro" id="IPR052706">
    <property type="entry name" value="Membrane-Transporter-like"/>
</dbReference>
<dbReference type="InterPro" id="IPR000595">
    <property type="entry name" value="cNMP-bd_dom"/>
</dbReference>
<evidence type="ECO:0000313" key="8">
    <source>
        <dbReference type="EMBL" id="KTC94564.1"/>
    </source>
</evidence>